<proteinExistence type="predicted"/>
<evidence type="ECO:0000313" key="1">
    <source>
        <dbReference type="EMBL" id="MBW96777.1"/>
    </source>
</evidence>
<dbReference type="AlphaFoldDB" id="A0A2P2JTG6"/>
<sequence>MHETVSRSLRNSLRCDFLDFNINFLSQFHLLDLQS</sequence>
<organism evidence="1">
    <name type="scientific">Rhizophora mucronata</name>
    <name type="common">Asiatic mangrove</name>
    <dbReference type="NCBI Taxonomy" id="61149"/>
    <lineage>
        <taxon>Eukaryota</taxon>
        <taxon>Viridiplantae</taxon>
        <taxon>Streptophyta</taxon>
        <taxon>Embryophyta</taxon>
        <taxon>Tracheophyta</taxon>
        <taxon>Spermatophyta</taxon>
        <taxon>Magnoliopsida</taxon>
        <taxon>eudicotyledons</taxon>
        <taxon>Gunneridae</taxon>
        <taxon>Pentapetalae</taxon>
        <taxon>rosids</taxon>
        <taxon>fabids</taxon>
        <taxon>Malpighiales</taxon>
        <taxon>Rhizophoraceae</taxon>
        <taxon>Rhizophora</taxon>
    </lineage>
</organism>
<dbReference type="EMBL" id="GGEC01016294">
    <property type="protein sequence ID" value="MBW96777.1"/>
    <property type="molecule type" value="Transcribed_RNA"/>
</dbReference>
<reference evidence="1" key="1">
    <citation type="submission" date="2018-02" db="EMBL/GenBank/DDBJ databases">
        <title>Rhizophora mucronata_Transcriptome.</title>
        <authorList>
            <person name="Meera S.P."/>
            <person name="Sreeshan A."/>
            <person name="Augustine A."/>
        </authorList>
    </citation>
    <scope>NUCLEOTIDE SEQUENCE</scope>
    <source>
        <tissue evidence="1">Leaf</tissue>
    </source>
</reference>
<protein>
    <submittedName>
        <fullName evidence="1">Uncharacterized protein</fullName>
    </submittedName>
</protein>
<accession>A0A2P2JTG6</accession>
<name>A0A2P2JTG6_RHIMU</name>